<comment type="caution">
    <text evidence="1">The sequence shown here is derived from an EMBL/GenBank/DDBJ whole genome shotgun (WGS) entry which is preliminary data.</text>
</comment>
<keyword evidence="2" id="KW-1185">Reference proteome</keyword>
<protein>
    <recommendedName>
        <fullName evidence="3">Vgr related protein</fullName>
    </recommendedName>
</protein>
<reference evidence="1 2" key="1">
    <citation type="submission" date="2019-03" db="EMBL/GenBank/DDBJ databases">
        <title>Genomic Encyclopedia of Type Strains, Phase IV (KMG-IV): sequencing the most valuable type-strain genomes for metagenomic binning, comparative biology and taxonomic classification.</title>
        <authorList>
            <person name="Goeker M."/>
        </authorList>
    </citation>
    <scope>NUCLEOTIDE SEQUENCE [LARGE SCALE GENOMIC DNA]</scope>
    <source>
        <strain evidence="1 2">DSM 25059</strain>
    </source>
</reference>
<evidence type="ECO:0000313" key="1">
    <source>
        <dbReference type="EMBL" id="TDN83700.1"/>
    </source>
</evidence>
<proteinExistence type="predicted"/>
<dbReference type="AlphaFoldDB" id="A0A4R6FRC4"/>
<organism evidence="1 2">
    <name type="scientific">Stakelama pacifica</name>
    <dbReference type="NCBI Taxonomy" id="517720"/>
    <lineage>
        <taxon>Bacteria</taxon>
        <taxon>Pseudomonadati</taxon>
        <taxon>Pseudomonadota</taxon>
        <taxon>Alphaproteobacteria</taxon>
        <taxon>Sphingomonadales</taxon>
        <taxon>Sphingomonadaceae</taxon>
        <taxon>Stakelama</taxon>
    </lineage>
</organism>
<evidence type="ECO:0008006" key="3">
    <source>
        <dbReference type="Google" id="ProtNLM"/>
    </source>
</evidence>
<name>A0A4R6FRC4_9SPHN</name>
<dbReference type="OrthoDB" id="8686772at2"/>
<dbReference type="EMBL" id="SNWD01000004">
    <property type="protein sequence ID" value="TDN83700.1"/>
    <property type="molecule type" value="Genomic_DNA"/>
</dbReference>
<accession>A0A4R6FRC4</accession>
<evidence type="ECO:0000313" key="2">
    <source>
        <dbReference type="Proteomes" id="UP000295493"/>
    </source>
</evidence>
<dbReference type="RefSeq" id="WP_133495243.1">
    <property type="nucleotide sequence ID" value="NZ_BMLU01000004.1"/>
</dbReference>
<dbReference type="Proteomes" id="UP000295493">
    <property type="component" value="Unassembled WGS sequence"/>
</dbReference>
<gene>
    <name evidence="1" type="ORF">EV664_104184</name>
</gene>
<sequence>MTKRDRRPLTPGEIRLAQSIFGDALDYGAARIADRKWAFFQPRNVVMAPTGCIHFHPEGGLYRDDFAAADLSLQSLFLHEMTHIWQAQTKGRFYLPLMRHPFCRYAYRFEAERPFTAYGLEQQAELVRHLFLAQKGAPHPGAPPLDSLQKTVPFRRNAC</sequence>